<feature type="transmembrane region" description="Helical" evidence="1">
    <location>
        <begin position="205"/>
        <end position="233"/>
    </location>
</feature>
<dbReference type="GO" id="GO:0022857">
    <property type="term" value="F:transmembrane transporter activity"/>
    <property type="evidence" value="ECO:0007669"/>
    <property type="project" value="InterPro"/>
</dbReference>
<comment type="caution">
    <text evidence="2">The sequence shown here is derived from an EMBL/GenBank/DDBJ whole genome shotgun (WGS) entry which is preliminary data.</text>
</comment>
<feature type="transmembrane region" description="Helical" evidence="1">
    <location>
        <begin position="161"/>
        <end position="184"/>
    </location>
</feature>
<reference evidence="2 3" key="1">
    <citation type="journal article" date="2015" name="Genome Biol. Evol.">
        <title>Characterization of Three Mycobacterium spp. with Potential Use in Bioremediation by Genome Sequencing and Comparative Genomics.</title>
        <authorList>
            <person name="Das S."/>
            <person name="Pettersson B.M."/>
            <person name="Behra P.R."/>
            <person name="Ramesh M."/>
            <person name="Dasgupta S."/>
            <person name="Bhattacharya A."/>
            <person name="Kirsebom L.A."/>
        </authorList>
    </citation>
    <scope>NUCLEOTIDE SEQUENCE [LARGE SCALE GENOMIC DNA]</scope>
    <source>
        <strain evidence="2 3">DSM 44075</strain>
    </source>
</reference>
<evidence type="ECO:0000313" key="3">
    <source>
        <dbReference type="Proteomes" id="UP000036313"/>
    </source>
</evidence>
<dbReference type="RefSeq" id="WP_048424617.1">
    <property type="nucleotide sequence ID" value="NZ_JYNU01000057.1"/>
</dbReference>
<accession>A0A0J6VGZ1</accession>
<dbReference type="InterPro" id="IPR036259">
    <property type="entry name" value="MFS_trans_sf"/>
</dbReference>
<dbReference type="PATRIC" id="fig|1807.14.peg.4326"/>
<feature type="transmembrane region" description="Helical" evidence="1">
    <location>
        <begin position="299"/>
        <end position="320"/>
    </location>
</feature>
<dbReference type="InterPro" id="IPR011701">
    <property type="entry name" value="MFS"/>
</dbReference>
<sequence length="399" mass="40471">MNDTRKRTAGYAVLVVAAGLNLRHPITSVASTLDAVTRHYGLGPPGVAVLSGLPVAMLAAGAVLAPALERWWGVERTLLGLAALLTLSVALRPASLTALFVGTVVAGLAMAGLSVLVPQMIREHLGGRIGWWSGVFSTSFGVSAAVGAGLTIPLVHLTGSLSLALALWALPACALTAMAASVVIGGTPHRRAASAPAPSCARPTLLLGQVTAFFGAQAFVFFAVTGWLTSIYVDRGVPPMQAASLLALASIAGLPGSLGVSVVAARVRRQHWIIVAVSTGTVIGLVGVVWAPAVLAPPFVVTLGFCQGATFGLAMALIVLKADPSRPVAPFSAFAQGVGFALAALGPVLLGLVRWAGLSWAYAGSVLIAVVVCQAIAGWTAGRSVVPTTSLPQPMEQPS</sequence>
<feature type="transmembrane region" description="Helical" evidence="1">
    <location>
        <begin position="129"/>
        <end position="155"/>
    </location>
</feature>
<gene>
    <name evidence="2" type="primary">yycB_1</name>
    <name evidence="2" type="ORF">MOBUDSM44075_04292</name>
</gene>
<proteinExistence type="predicted"/>
<name>A0A0J6VGZ1_9MYCO</name>
<feature type="transmembrane region" description="Helical" evidence="1">
    <location>
        <begin position="245"/>
        <end position="265"/>
    </location>
</feature>
<feature type="transmembrane region" description="Helical" evidence="1">
    <location>
        <begin position="359"/>
        <end position="381"/>
    </location>
</feature>
<feature type="transmembrane region" description="Helical" evidence="1">
    <location>
        <begin position="47"/>
        <end position="67"/>
    </location>
</feature>
<evidence type="ECO:0000313" key="2">
    <source>
        <dbReference type="EMBL" id="KMO68872.1"/>
    </source>
</evidence>
<keyword evidence="1" id="KW-1133">Transmembrane helix</keyword>
<dbReference type="PANTHER" id="PTHR23523:SF2">
    <property type="entry name" value="2-NITROIMIDAZOLE TRANSPORTER"/>
    <property type="match status" value="1"/>
</dbReference>
<dbReference type="Gene3D" id="1.20.1250.20">
    <property type="entry name" value="MFS general substrate transporter like domains"/>
    <property type="match status" value="2"/>
</dbReference>
<feature type="transmembrane region" description="Helical" evidence="1">
    <location>
        <begin position="272"/>
        <end position="293"/>
    </location>
</feature>
<dbReference type="InterPro" id="IPR052524">
    <property type="entry name" value="MFS_Cyanate_Porter"/>
</dbReference>
<protein>
    <submittedName>
        <fullName evidence="2">Putative transporter YycB</fullName>
    </submittedName>
</protein>
<keyword evidence="1" id="KW-0472">Membrane</keyword>
<dbReference type="Proteomes" id="UP000036313">
    <property type="component" value="Unassembled WGS sequence"/>
</dbReference>
<evidence type="ECO:0000256" key="1">
    <source>
        <dbReference type="SAM" id="Phobius"/>
    </source>
</evidence>
<dbReference type="AlphaFoldDB" id="A0A0J6VGZ1"/>
<feature type="transmembrane region" description="Helical" evidence="1">
    <location>
        <begin position="332"/>
        <end position="353"/>
    </location>
</feature>
<dbReference type="PANTHER" id="PTHR23523">
    <property type="match status" value="1"/>
</dbReference>
<dbReference type="Pfam" id="PF07690">
    <property type="entry name" value="MFS_1"/>
    <property type="match status" value="1"/>
</dbReference>
<feature type="transmembrane region" description="Helical" evidence="1">
    <location>
        <begin position="97"/>
        <end position="117"/>
    </location>
</feature>
<keyword evidence="1" id="KW-0812">Transmembrane</keyword>
<dbReference type="SUPFAM" id="SSF103473">
    <property type="entry name" value="MFS general substrate transporter"/>
    <property type="match status" value="1"/>
</dbReference>
<organism evidence="2 3">
    <name type="scientific">Mycolicibacterium obuense</name>
    <dbReference type="NCBI Taxonomy" id="1807"/>
    <lineage>
        <taxon>Bacteria</taxon>
        <taxon>Bacillati</taxon>
        <taxon>Actinomycetota</taxon>
        <taxon>Actinomycetes</taxon>
        <taxon>Mycobacteriales</taxon>
        <taxon>Mycobacteriaceae</taxon>
        <taxon>Mycolicibacterium</taxon>
    </lineage>
</organism>
<dbReference type="EMBL" id="JYNU01000057">
    <property type="protein sequence ID" value="KMO68872.1"/>
    <property type="molecule type" value="Genomic_DNA"/>
</dbReference>